<proteinExistence type="predicted"/>
<feature type="domain" description="Aminotransferase-like plant mobile" evidence="1">
    <location>
        <begin position="25"/>
        <end position="241"/>
    </location>
</feature>
<dbReference type="EMBL" id="VIEB01000049">
    <property type="protein sequence ID" value="TQE10017.1"/>
    <property type="molecule type" value="Genomic_DNA"/>
</dbReference>
<reference evidence="2 3" key="1">
    <citation type="journal article" date="2019" name="G3 (Bethesda)">
        <title>Sequencing of a Wild Apple (Malus baccata) Genome Unravels the Differences Between Cultivated and Wild Apple Species Regarding Disease Resistance and Cold Tolerance.</title>
        <authorList>
            <person name="Chen X."/>
        </authorList>
    </citation>
    <scope>NUCLEOTIDE SEQUENCE [LARGE SCALE GENOMIC DNA]</scope>
    <source>
        <strain evidence="3">cv. Shandingzi</strain>
        <tissue evidence="2">Leaves</tissue>
    </source>
</reference>
<protein>
    <recommendedName>
        <fullName evidence="1">Aminotransferase-like plant mobile domain-containing protein</fullName>
    </recommendedName>
</protein>
<dbReference type="PANTHER" id="PTHR46033:SF65">
    <property type="entry name" value="AMINOTRANSFERASE-LIKE PLANT MOBILE DOMAIN-CONTAINING PROTEIN"/>
    <property type="match status" value="1"/>
</dbReference>
<accession>A0A540NG45</accession>
<evidence type="ECO:0000259" key="1">
    <source>
        <dbReference type="Pfam" id="PF10536"/>
    </source>
</evidence>
<dbReference type="InterPro" id="IPR019557">
    <property type="entry name" value="AminoTfrase-like_pln_mobile"/>
</dbReference>
<comment type="caution">
    <text evidence="2">The sequence shown here is derived from an EMBL/GenBank/DDBJ whole genome shotgun (WGS) entry which is preliminary data.</text>
</comment>
<organism evidence="2 3">
    <name type="scientific">Malus baccata</name>
    <name type="common">Siberian crab apple</name>
    <name type="synonym">Pyrus baccata</name>
    <dbReference type="NCBI Taxonomy" id="106549"/>
    <lineage>
        <taxon>Eukaryota</taxon>
        <taxon>Viridiplantae</taxon>
        <taxon>Streptophyta</taxon>
        <taxon>Embryophyta</taxon>
        <taxon>Tracheophyta</taxon>
        <taxon>Spermatophyta</taxon>
        <taxon>Magnoliopsida</taxon>
        <taxon>eudicotyledons</taxon>
        <taxon>Gunneridae</taxon>
        <taxon>Pentapetalae</taxon>
        <taxon>rosids</taxon>
        <taxon>fabids</taxon>
        <taxon>Rosales</taxon>
        <taxon>Rosaceae</taxon>
        <taxon>Amygdaloideae</taxon>
        <taxon>Maleae</taxon>
        <taxon>Malus</taxon>
    </lineage>
</organism>
<evidence type="ECO:0000313" key="2">
    <source>
        <dbReference type="EMBL" id="TQE10017.1"/>
    </source>
</evidence>
<dbReference type="STRING" id="106549.A0A540NG45"/>
<gene>
    <name evidence="2" type="ORF">C1H46_004307</name>
</gene>
<dbReference type="Proteomes" id="UP000315295">
    <property type="component" value="Unassembled WGS sequence"/>
</dbReference>
<dbReference type="GO" id="GO:0010073">
    <property type="term" value="P:meristem maintenance"/>
    <property type="evidence" value="ECO:0007669"/>
    <property type="project" value="InterPro"/>
</dbReference>
<dbReference type="Pfam" id="PF10536">
    <property type="entry name" value="PMD"/>
    <property type="match status" value="1"/>
</dbReference>
<dbReference type="AlphaFoldDB" id="A0A540NG45"/>
<sequence>MNDPTWAQWVDELEPSFKQKWMSNGIYELIMLSKTSIVPKPELLTSALLFWNTGTNTFDFRMGPMSPTILDMAQVFRLRPSGRVVDVTQDWVPSSTIGSSSSSTLFLPLSYNSATFKSYGTSFKGFIPFVKENFGAGSSRADKDQEHMYFLLYWLNKHVFPNKSKGVRVEWIPLVEVLHNFDDVATGPFLLSHLYHLLFEMTRDEPFETNLNGPIWMIQIWLQWYFPEFRAANLEFPEGVAPARILAEAPLVDHSTFACFYFFRVCRTRSDLEWGASVLRRYPWFSDQAFQDAPGEADTPLCREKFISCIQPRDLAWGVRGNRYDRGLEVYHPNFCSRQLGFRQAIPVQFFDSVHCGTSFRLQTPSEVTFQAAHRSLDVMSQAARHSVILNFECTSLFSSWWEDKWTRKYGGDLKVNHDRIFNQFSLKSYPGSGELANWKEMIQEKNRLLLIGTSLSI</sequence>
<dbReference type="InterPro" id="IPR044824">
    <property type="entry name" value="MAIN-like"/>
</dbReference>
<keyword evidence="3" id="KW-1185">Reference proteome</keyword>
<name>A0A540NG45_MALBA</name>
<dbReference type="PANTHER" id="PTHR46033">
    <property type="entry name" value="PROTEIN MAIN-LIKE 2"/>
    <property type="match status" value="1"/>
</dbReference>
<evidence type="ECO:0000313" key="3">
    <source>
        <dbReference type="Proteomes" id="UP000315295"/>
    </source>
</evidence>